<dbReference type="EMBL" id="MAYW01000058">
    <property type="protein sequence ID" value="ODS32530.1"/>
    <property type="molecule type" value="Genomic_DNA"/>
</dbReference>
<organism evidence="1 2">
    <name type="scientific">Candidatus Scalindua rubra</name>
    <dbReference type="NCBI Taxonomy" id="1872076"/>
    <lineage>
        <taxon>Bacteria</taxon>
        <taxon>Pseudomonadati</taxon>
        <taxon>Planctomycetota</taxon>
        <taxon>Candidatus Brocadiia</taxon>
        <taxon>Candidatus Brocadiales</taxon>
        <taxon>Candidatus Scalinduaceae</taxon>
        <taxon>Candidatus Scalindua</taxon>
    </lineage>
</organism>
<evidence type="ECO:0000313" key="1">
    <source>
        <dbReference type="EMBL" id="ODS32530.1"/>
    </source>
</evidence>
<gene>
    <name evidence="1" type="ORF">SCARUB_02330</name>
</gene>
<proteinExistence type="predicted"/>
<protein>
    <recommendedName>
        <fullName evidence="3">PIN domain-containing protein</fullName>
    </recommendedName>
</protein>
<evidence type="ECO:0000313" key="2">
    <source>
        <dbReference type="Proteomes" id="UP000094056"/>
    </source>
</evidence>
<reference evidence="1 2" key="1">
    <citation type="submission" date="2016-07" db="EMBL/GenBank/DDBJ databases">
        <title>Draft genome of Scalindua rubra, obtained from a brine-seawater interface in the Red Sea, sheds light on salt adaptation in anammox bacteria.</title>
        <authorList>
            <person name="Speth D.R."/>
            <person name="Lagkouvardos I."/>
            <person name="Wang Y."/>
            <person name="Qian P.-Y."/>
            <person name="Dutilh B.E."/>
            <person name="Jetten M.S."/>
        </authorList>
    </citation>
    <scope>NUCLEOTIDE SEQUENCE [LARGE SCALE GENOMIC DNA]</scope>
    <source>
        <strain evidence="1">BSI-1</strain>
    </source>
</reference>
<sequence length="161" mass="18475">MYIAIGIGGIRLAAVASLYDTVAESFSSHELRTELVLDNNNSKNYFTQLEAEKKEISLVWSFMHEDENILCPFIERKLSVVQLSTLCNKKIGPEEEILTLAKEFQQKAYLSSKDTIHIACANYVGCRYFITCDEVLLKRSKRLNLDMEIMNPVDYIREVVK</sequence>
<dbReference type="Proteomes" id="UP000094056">
    <property type="component" value="Unassembled WGS sequence"/>
</dbReference>
<evidence type="ECO:0008006" key="3">
    <source>
        <dbReference type="Google" id="ProtNLM"/>
    </source>
</evidence>
<accession>A0A1E3XAA5</accession>
<dbReference type="AlphaFoldDB" id="A0A1E3XAA5"/>
<dbReference type="InterPro" id="IPR029060">
    <property type="entry name" value="PIN-like_dom_sf"/>
</dbReference>
<name>A0A1E3XAA5_9BACT</name>
<comment type="caution">
    <text evidence="1">The sequence shown here is derived from an EMBL/GenBank/DDBJ whole genome shotgun (WGS) entry which is preliminary data.</text>
</comment>
<dbReference type="SUPFAM" id="SSF88723">
    <property type="entry name" value="PIN domain-like"/>
    <property type="match status" value="1"/>
</dbReference>